<dbReference type="GO" id="GO:0006096">
    <property type="term" value="P:glycolytic process"/>
    <property type="evidence" value="ECO:0007669"/>
    <property type="project" value="InterPro"/>
</dbReference>
<dbReference type="Proteomes" id="UP000289660">
    <property type="component" value="Unassembled WGS sequence"/>
</dbReference>
<reference evidence="5" key="1">
    <citation type="submission" date="2018-12" db="EMBL/GenBank/DDBJ databases">
        <title>Genome sequence of Microcystis aeruginosa NIES-4285.</title>
        <authorList>
            <person name="Tanabe Y."/>
        </authorList>
    </citation>
    <scope>NUCLEOTIDE SEQUENCE [LARGE SCALE GENOMIC DNA]</scope>
    <source>
        <strain evidence="5">NIES-4285</strain>
    </source>
</reference>
<comment type="similarity">
    <text evidence="3">Belongs to the bacterial glucokinase family.</text>
</comment>
<dbReference type="InterPro" id="IPR003836">
    <property type="entry name" value="Glucokinase"/>
</dbReference>
<evidence type="ECO:0000256" key="3">
    <source>
        <dbReference type="RuleBase" id="RU004046"/>
    </source>
</evidence>
<dbReference type="InterPro" id="IPR043129">
    <property type="entry name" value="ATPase_NBD"/>
</dbReference>
<dbReference type="Gene3D" id="3.40.367.20">
    <property type="match status" value="1"/>
</dbReference>
<accession>A0A402DIQ2</accession>
<dbReference type="PANTHER" id="PTHR47363">
    <property type="entry name" value="GLUCOKINASE"/>
    <property type="match status" value="1"/>
</dbReference>
<dbReference type="EC" id="2.7.1.2" evidence="4"/>
<comment type="caution">
    <text evidence="4">The sequence shown here is derived from an EMBL/GenBank/DDBJ whole genome shotgun (WGS) entry which is preliminary data.</text>
</comment>
<evidence type="ECO:0000313" key="4">
    <source>
        <dbReference type="EMBL" id="GCE62028.1"/>
    </source>
</evidence>
<dbReference type="RefSeq" id="WP_130758166.1">
    <property type="nucleotide sequence ID" value="NZ_BIFY01000101.1"/>
</dbReference>
<proteinExistence type="inferred from homology"/>
<organism evidence="4 5">
    <name type="scientific">Microcystis aeruginosa NIES-4285</name>
    <dbReference type="NCBI Taxonomy" id="2497681"/>
    <lineage>
        <taxon>Bacteria</taxon>
        <taxon>Bacillati</taxon>
        <taxon>Cyanobacteriota</taxon>
        <taxon>Cyanophyceae</taxon>
        <taxon>Oscillatoriophycideae</taxon>
        <taxon>Chroococcales</taxon>
        <taxon>Microcystaceae</taxon>
        <taxon>Microcystis</taxon>
    </lineage>
</organism>
<dbReference type="PANTHER" id="PTHR47363:SF1">
    <property type="entry name" value="GLUCOKINASE"/>
    <property type="match status" value="1"/>
</dbReference>
<name>A0A402DIQ2_MICAE</name>
<evidence type="ECO:0000256" key="2">
    <source>
        <dbReference type="ARBA" id="ARBA00022777"/>
    </source>
</evidence>
<dbReference type="Pfam" id="PF02685">
    <property type="entry name" value="Glucokinase"/>
    <property type="match status" value="1"/>
</dbReference>
<dbReference type="SUPFAM" id="SSF53067">
    <property type="entry name" value="Actin-like ATPase domain"/>
    <property type="match status" value="1"/>
</dbReference>
<dbReference type="Gene3D" id="3.30.420.40">
    <property type="match status" value="1"/>
</dbReference>
<sequence length="384" mass="43719">MVILAGKIDGPTTTLALFQYTFNTKQEKYEIDPNPAYKKDFPLEKYKQNLSEMIDDFFNDCPDEKENIESVCFGVAGPLEVDDKEQGKSSRIKRPDFGLETSIFSEKSFSQKLPYDLPVSFINDMEAIGYSIFLGNEEHLEELNKINLELDPQAPRSLMLVSGGLGKALWLWDDQEKEFIPKSSEGGHRDFSVSSTDDMDLWKYWSERNDNKQISWEFFLSSSGLIKIYKCLKKENEPELEHIKIAIEKLDRDEGNKSLTISEISSLIVAEVFGNSEQPNLLCLKTIETFISLWASEAGNIALDYLPKGGLYIGGTILPVDWFKDENLKRIFMERFTTKGENAGLANHGIPVMVYQEEDIVLRGSARFAARFIAENKLFIMSSK</sequence>
<evidence type="ECO:0000256" key="1">
    <source>
        <dbReference type="ARBA" id="ARBA00022679"/>
    </source>
</evidence>
<protein>
    <submittedName>
        <fullName evidence="4">Glucokinase</fullName>
        <ecNumber evidence="4">2.7.1.2</ecNumber>
    </submittedName>
</protein>
<dbReference type="GO" id="GO:0005536">
    <property type="term" value="F:D-glucose binding"/>
    <property type="evidence" value="ECO:0007669"/>
    <property type="project" value="InterPro"/>
</dbReference>
<evidence type="ECO:0000313" key="5">
    <source>
        <dbReference type="Proteomes" id="UP000289660"/>
    </source>
</evidence>
<dbReference type="AlphaFoldDB" id="A0A402DIQ2"/>
<dbReference type="GO" id="GO:0005524">
    <property type="term" value="F:ATP binding"/>
    <property type="evidence" value="ECO:0007669"/>
    <property type="project" value="InterPro"/>
</dbReference>
<keyword evidence="1 4" id="KW-0808">Transferase</keyword>
<dbReference type="GO" id="GO:0004340">
    <property type="term" value="F:glucokinase activity"/>
    <property type="evidence" value="ECO:0007669"/>
    <property type="project" value="UniProtKB-EC"/>
</dbReference>
<dbReference type="CDD" id="cd24008">
    <property type="entry name" value="ASKHA_NBD_GLK"/>
    <property type="match status" value="1"/>
</dbReference>
<keyword evidence="2 4" id="KW-0418">Kinase</keyword>
<gene>
    <name evidence="4" type="primary">glk_2</name>
    <name evidence="4" type="ORF">MiAbB_03972</name>
</gene>
<dbReference type="EMBL" id="BIFY01000101">
    <property type="protein sequence ID" value="GCE62028.1"/>
    <property type="molecule type" value="Genomic_DNA"/>
</dbReference>